<dbReference type="RefSeq" id="WP_341699846.1">
    <property type="nucleotide sequence ID" value="NZ_JBBYHU010000008.1"/>
</dbReference>
<proteinExistence type="predicted"/>
<gene>
    <name evidence="2" type="ORF">AAEO59_06080</name>
</gene>
<sequence>MRFILFKRVFFVFLLFGFSIKAICQVATSGSTYVWSSGSTWTPSAVPLSTNNVTVNSPLTLDQNLTISTGSYTFNQDVTDQPGGSNYNLTNVNASGSLTIASGTTTIGGVTSIGGNSTFTLTVKNGATLILGTLGSTSNNFLIGDKVVIVIEQGASLIVYGNIVNSNSSGTFTVNGLLQVYGNYSTNNGNIDISGTTGQFYTTGSMSTQGSSDIYGSGNECASNCSGTSLGCGSGGNAYTATIAPQSQTICSGATPTTLTFTTNAPVPTYQWEYSSSAGGTYTAVPSAISNTYTPSSLTVTTWYRVKYSSTSCTGFKYSAPVPVYVSASTYTQSTAGQTVCGGSFGPISVSAYGTGLTYQWYSNTTASNSDGTSISGATSNVYTPSSASSGTKYYYCVINSSCGAPFTTAVSGAFTVNLNTVSSASSSSLCVDALMTSITHTTTGATGIGLPTGLPAGVTASWASNTITISGTPTVSGTFNYSIPLTGGCGSVNATGTLIVNELPNNVTNGFAATTICAGGSPHLTFDAIDATFSTPYSITYKNDTTLNQYTVSIPSASAYSFTPGDNPTSNATYTLVSISNATCTNTNVLSFNDSGASLYVRPIPTATISGTTSVCVGDISPNITFTNPQTVSITITYNINGGANQTIDIVGGSFANVAVATSTAGTFVYNLVSVIYKTPSICSNPISGSATVTVNPNLAASVAIAASPSGAICSGSNVTFTATPTNGGTMPTYQWKLNGSNVGVNSDTYANSTLSNGDVVSCVMTSNASPCLTGSPTTSNAITMVVNPIPVVPTVGTITHPTCAAATGSFVISNYNASYTYMVSPSSGVSVVGALVTAPSGNYTIASNVSGCTSANVSFTINTQPVTPSAPVVGTITQPSCTLDTGSVELTGLPTGTWTLYRSGTSASTITGTGSSIVISGLADGGSFTFTVSNGACTSVASDPVNIDAISIMTSTWNGSTWVNGTPDSSKRIVFAGNFSSTDNVTGCSCKVSSGANVVINSAHTLTVTNGVDVETNGSLTFENNASLVQISDAAINTGIINYKRFTTPVRRYDFTYWSSPVVGQTLYNLSPNTLFDKYYGYNPNTGWFIYYNGAAVMQPGNGYSIRAPETFSITDQQVDADPVFIGVPNNGEVKMVLAANKFYLLGNPYPSAIDAAAFLGSNSSVLEGTLYFWTHNTPPSATVSGSASYKNYSNNDYATFNLTGTVSTATKAGSGGYLPSGKIAAGQGFFAPSSSAGGMLTFNNSMRVGGGSFGVNNSQFFKLKTSEKSRIWLNLTNKEEVFKQILIGYLEGATNEYDKGFDGSILNINNDVDFYSVNQGHDLVIQGRALPFNDADVVVLGYHTSNEGSFQISIDQIDGLLNSQDIYLEDNYLNIVHDLKKEPYSFVTEKGTFDNRFVLRYSDKKSEVLSLDKKILVSVKANAVKLNSSELISKVSIYNVLGQLVYQSDSINLKDFWIENLNLAHQVLFVKVELVNNEKSTVKIVY</sequence>
<dbReference type="Gene3D" id="2.60.40.10">
    <property type="entry name" value="Immunoglobulins"/>
    <property type="match status" value="1"/>
</dbReference>
<reference evidence="2 3" key="1">
    <citation type="submission" date="2024-04" db="EMBL/GenBank/DDBJ databases">
        <title>Flavobacterium sp. DGU99 16S ribosomal RNA gene Genome sequencing and assembly.</title>
        <authorList>
            <person name="Park S."/>
        </authorList>
    </citation>
    <scope>NUCLEOTIDE SEQUENCE [LARGE SCALE GENOMIC DNA]</scope>
    <source>
        <strain evidence="2 3">DGU99</strain>
    </source>
</reference>
<dbReference type="Gene3D" id="2.60.40.2700">
    <property type="match status" value="1"/>
</dbReference>
<dbReference type="NCBIfam" id="NF033708">
    <property type="entry name" value="T9SS_Cterm_ChiA"/>
    <property type="match status" value="1"/>
</dbReference>
<feature type="domain" description="Ig-like" evidence="1">
    <location>
        <begin position="323"/>
        <end position="412"/>
    </location>
</feature>
<accession>A0ABU9HLH2</accession>
<dbReference type="InterPro" id="IPR013783">
    <property type="entry name" value="Ig-like_fold"/>
</dbReference>
<dbReference type="Proteomes" id="UP001398556">
    <property type="component" value="Unassembled WGS sequence"/>
</dbReference>
<evidence type="ECO:0000259" key="1">
    <source>
        <dbReference type="PROSITE" id="PS50835"/>
    </source>
</evidence>
<organism evidence="2 3">
    <name type="scientific">Flavobacterium flavipallidum</name>
    <dbReference type="NCBI Taxonomy" id="3139140"/>
    <lineage>
        <taxon>Bacteria</taxon>
        <taxon>Pseudomonadati</taxon>
        <taxon>Bacteroidota</taxon>
        <taxon>Flavobacteriia</taxon>
        <taxon>Flavobacteriales</taxon>
        <taxon>Flavobacteriaceae</taxon>
        <taxon>Flavobacterium</taxon>
    </lineage>
</organism>
<dbReference type="InterPro" id="IPR007110">
    <property type="entry name" value="Ig-like_dom"/>
</dbReference>
<keyword evidence="3" id="KW-1185">Reference proteome</keyword>
<dbReference type="EMBL" id="JBBYHU010000008">
    <property type="protein sequence ID" value="MEL1240608.1"/>
    <property type="molecule type" value="Genomic_DNA"/>
</dbReference>
<dbReference type="PROSITE" id="PS50835">
    <property type="entry name" value="IG_LIKE"/>
    <property type="match status" value="1"/>
</dbReference>
<name>A0ABU9HLH2_9FLAO</name>
<evidence type="ECO:0000313" key="2">
    <source>
        <dbReference type="EMBL" id="MEL1240608.1"/>
    </source>
</evidence>
<comment type="caution">
    <text evidence="2">The sequence shown here is derived from an EMBL/GenBank/DDBJ whole genome shotgun (WGS) entry which is preliminary data.</text>
</comment>
<evidence type="ECO:0000313" key="3">
    <source>
        <dbReference type="Proteomes" id="UP001398556"/>
    </source>
</evidence>
<protein>
    <submittedName>
        <fullName evidence="2">T9SS sorting signal type C domain-containing protein</fullName>
    </submittedName>
</protein>